<keyword evidence="8" id="KW-1185">Reference proteome</keyword>
<dbReference type="SUPFAM" id="SSF53474">
    <property type="entry name" value="alpha/beta-Hydrolases"/>
    <property type="match status" value="1"/>
</dbReference>
<dbReference type="InterPro" id="IPR029058">
    <property type="entry name" value="AB_hydrolase_fold"/>
</dbReference>
<evidence type="ECO:0000256" key="1">
    <source>
        <dbReference type="ARBA" id="ARBA00022670"/>
    </source>
</evidence>
<evidence type="ECO:0000256" key="3">
    <source>
        <dbReference type="ARBA" id="ARBA00022825"/>
    </source>
</evidence>
<dbReference type="Pfam" id="PF00326">
    <property type="entry name" value="Peptidase_S9"/>
    <property type="match status" value="1"/>
</dbReference>
<evidence type="ECO:0000259" key="6">
    <source>
        <dbReference type="Pfam" id="PF02897"/>
    </source>
</evidence>
<dbReference type="AlphaFoldDB" id="G6XIH8"/>
<dbReference type="PANTHER" id="PTHR42881">
    <property type="entry name" value="PROLYL ENDOPEPTIDASE"/>
    <property type="match status" value="1"/>
</dbReference>
<feature type="chain" id="PRO_5003489342" evidence="4">
    <location>
        <begin position="24"/>
        <end position="707"/>
    </location>
</feature>
<sequence>MRLTALRVFCLSLPLLPLGGVMAQTSTPSLPPVHDLEQLEGQTALNWVRAENARTQETLTSDPLYKPLYDRILKAEQSPERLADPVQQGGEIWNYWQDSQHTRGIWRSTTEAAYDSGHPEWKTRFDLDALARSEHANWVMKGLDCLRPEERFCLMGLSNAGEDAHELREFDTRTGHFVQNGFFLSTSKQNAQWLDKDTLLVARDWGVPNAGLTTSGYPYVVRILHRGEAPGQAREVFRGTPADMDVSPVVLRDGKGRRLVLIDRHKDFFHSDLQRYDLATGKLFPVNLPEKYDGLTYFDGLLVFHLLQDWTGPQGKIPADSVVAINPEKPGAVDVIISPGARQTIGDGLGSAIAATKDGLLVVLYDNVQPQLLLYKRATDGTWKSRSITHPANMAISIASTDPESSQAYLQMEGFIQPPQIWSVNTADDTSHVLYRQPALFDAADLTVEQMMATSTDGTKIPYFIVHKRNWQKNGRNPTLMTAYGGFGLSYLPVYHADLGITWFERGGVYVMANIRGGGEFGPVWHEAARHAGRQRAYDDFAAVARDLSARKITSPRFLGIRGRSNGGLLMGVEFTQHPDLWNATIIGVPLLDMMNYEHMAAGASWAAEYGSVSIPENRAFWEKTSPLQNLKPGVTYPEPFIFTSTRDDRVGPIHARLFAARLTDLHVPFLYYEDVEGGHAGTVNAAEVAHERALEAIYLSHRLMSH</sequence>
<feature type="domain" description="Peptidase S9 prolyl oligopeptidase catalytic" evidence="5">
    <location>
        <begin position="500"/>
        <end position="701"/>
    </location>
</feature>
<dbReference type="Proteomes" id="UP000004949">
    <property type="component" value="Unassembled WGS sequence"/>
</dbReference>
<evidence type="ECO:0000256" key="2">
    <source>
        <dbReference type="ARBA" id="ARBA00022801"/>
    </source>
</evidence>
<dbReference type="OrthoDB" id="9801421at2"/>
<evidence type="ECO:0000259" key="5">
    <source>
        <dbReference type="Pfam" id="PF00326"/>
    </source>
</evidence>
<dbReference type="InterPro" id="IPR001375">
    <property type="entry name" value="Peptidase_S9_cat"/>
</dbReference>
<dbReference type="PANTHER" id="PTHR42881:SF13">
    <property type="entry name" value="PROLYL ENDOPEPTIDASE"/>
    <property type="match status" value="1"/>
</dbReference>
<gene>
    <name evidence="7" type="ORF">GMO_13880</name>
</gene>
<keyword evidence="1" id="KW-0645">Protease</keyword>
<evidence type="ECO:0000313" key="7">
    <source>
        <dbReference type="EMBL" id="EHH68618.1"/>
    </source>
</evidence>
<dbReference type="RefSeq" id="WP_008851535.1">
    <property type="nucleotide sequence ID" value="NZ_AGQV01000002.1"/>
</dbReference>
<feature type="domain" description="Peptidase S9A N-terminal" evidence="6">
    <location>
        <begin position="43"/>
        <end position="434"/>
    </location>
</feature>
<dbReference type="PATRIC" id="fig|1088869.3.peg.1389"/>
<dbReference type="Gene3D" id="2.130.10.120">
    <property type="entry name" value="Prolyl oligopeptidase, N-terminal domain"/>
    <property type="match status" value="1"/>
</dbReference>
<name>G6XIH8_9PROT</name>
<feature type="signal peptide" evidence="4">
    <location>
        <begin position="1"/>
        <end position="23"/>
    </location>
</feature>
<dbReference type="SUPFAM" id="SSF50993">
    <property type="entry name" value="Peptidase/esterase 'gauge' domain"/>
    <property type="match status" value="1"/>
</dbReference>
<dbReference type="eggNOG" id="COG1505">
    <property type="taxonomic scope" value="Bacteria"/>
</dbReference>
<evidence type="ECO:0000256" key="4">
    <source>
        <dbReference type="SAM" id="SignalP"/>
    </source>
</evidence>
<reference evidence="7 8" key="1">
    <citation type="submission" date="2011-10" db="EMBL/GenBank/DDBJ databases">
        <title>Genome sequence of Gluconobacter morbifer G707, isolated from Drosophila gut.</title>
        <authorList>
            <person name="Lee W.-J."/>
            <person name="Kim E.-K."/>
        </authorList>
    </citation>
    <scope>NUCLEOTIDE SEQUENCE [LARGE SCALE GENOMIC DNA]</scope>
    <source>
        <strain evidence="7 8">G707</strain>
    </source>
</reference>
<dbReference type="PRINTS" id="PR00862">
    <property type="entry name" value="PROLIGOPTASE"/>
</dbReference>
<keyword evidence="3" id="KW-0720">Serine protease</keyword>
<dbReference type="InterPro" id="IPR051167">
    <property type="entry name" value="Prolyl_oligopep/macrocyclase"/>
</dbReference>
<keyword evidence="2" id="KW-0378">Hydrolase</keyword>
<dbReference type="GO" id="GO:0070012">
    <property type="term" value="F:oligopeptidase activity"/>
    <property type="evidence" value="ECO:0007669"/>
    <property type="project" value="TreeGrafter"/>
</dbReference>
<keyword evidence="4" id="KW-0732">Signal</keyword>
<proteinExistence type="predicted"/>
<dbReference type="GO" id="GO:0006508">
    <property type="term" value="P:proteolysis"/>
    <property type="evidence" value="ECO:0007669"/>
    <property type="project" value="UniProtKB-KW"/>
</dbReference>
<evidence type="ECO:0000313" key="8">
    <source>
        <dbReference type="Proteomes" id="UP000004949"/>
    </source>
</evidence>
<dbReference type="InterPro" id="IPR002470">
    <property type="entry name" value="Peptidase_S9A"/>
</dbReference>
<protein>
    <submittedName>
        <fullName evidence="7">Prolyl-oligopeptidase</fullName>
    </submittedName>
</protein>
<dbReference type="InterPro" id="IPR023302">
    <property type="entry name" value="Pept_S9A_N"/>
</dbReference>
<dbReference type="Pfam" id="PF02897">
    <property type="entry name" value="Peptidase_S9_N"/>
    <property type="match status" value="1"/>
</dbReference>
<organism evidence="7 8">
    <name type="scientific">Gluconobacter morbifer G707</name>
    <dbReference type="NCBI Taxonomy" id="1088869"/>
    <lineage>
        <taxon>Bacteria</taxon>
        <taxon>Pseudomonadati</taxon>
        <taxon>Pseudomonadota</taxon>
        <taxon>Alphaproteobacteria</taxon>
        <taxon>Acetobacterales</taxon>
        <taxon>Acetobacteraceae</taxon>
        <taxon>Gluconobacter</taxon>
    </lineage>
</organism>
<accession>G6XIH8</accession>
<comment type="caution">
    <text evidence="7">The sequence shown here is derived from an EMBL/GenBank/DDBJ whole genome shotgun (WGS) entry which is preliminary data.</text>
</comment>
<dbReference type="Gene3D" id="3.40.50.1820">
    <property type="entry name" value="alpha/beta hydrolase"/>
    <property type="match status" value="1"/>
</dbReference>
<dbReference type="GO" id="GO:0004252">
    <property type="term" value="F:serine-type endopeptidase activity"/>
    <property type="evidence" value="ECO:0007669"/>
    <property type="project" value="InterPro"/>
</dbReference>
<dbReference type="STRING" id="1088869.GMO_13880"/>
<dbReference type="EMBL" id="AGQV01000002">
    <property type="protein sequence ID" value="EHH68618.1"/>
    <property type="molecule type" value="Genomic_DNA"/>
</dbReference>
<dbReference type="GO" id="GO:0005829">
    <property type="term" value="C:cytosol"/>
    <property type="evidence" value="ECO:0007669"/>
    <property type="project" value="TreeGrafter"/>
</dbReference>